<evidence type="ECO:0000313" key="3">
    <source>
        <dbReference type="EMBL" id="EFF41578.1"/>
    </source>
</evidence>
<sequence>MKFHKKLWLAGAILPAISALSVAAISCNTTKNVESADFDKLADTDKVKFVNEKIEKLSKVQKAQLIDSLDIKSVLSADEKAVLIDKLNKDAAQIGSVVWYIKSAESRIGREQDYAFAKVKFDNLIKDEKMKSMLDLAKVDSTTGKVSNPDNGKFIPVVFMDIDETVLSNDFTEANAMTVGGFNPADKEKYDLKGIRKATPGAIAFINHVFEKGGVVMYNSDMSQSTAVRDAVKLNLEKAGIKKEYLKNWQFWMRGATPYVPKEATIFDKYKTMKSEEATKVTKDELKAVAKIEVTDKFEAKPWISWPNTLIAEGIGKQFLKNMRMNAVSDNTVGWNFSDEKDGDAVKLRVMMKIGDNFNDFFDEASKGKSNDERVALFESSEAKMKDLFLSPTGAKGRKYTKGVWSDLEWNQSYVLISGNSEYGGWLEPFGFKNTYKNLWDEVKRIIADPKDLK</sequence>
<evidence type="ECO:0000256" key="2">
    <source>
        <dbReference type="SAM" id="SignalP"/>
    </source>
</evidence>
<organism evidence="3 4">
    <name type="scientific">Mycoplasmopsis alligatoris A21JP2</name>
    <dbReference type="NCBI Taxonomy" id="747682"/>
    <lineage>
        <taxon>Bacteria</taxon>
        <taxon>Bacillati</taxon>
        <taxon>Mycoplasmatota</taxon>
        <taxon>Mycoplasmoidales</taxon>
        <taxon>Metamycoplasmataceae</taxon>
        <taxon>Mycoplasmopsis</taxon>
    </lineage>
</organism>
<dbReference type="SUPFAM" id="SSF56784">
    <property type="entry name" value="HAD-like"/>
    <property type="match status" value="1"/>
</dbReference>
<dbReference type="AlphaFoldDB" id="D4XVK3"/>
<keyword evidence="4" id="KW-1185">Reference proteome</keyword>
<dbReference type="RefSeq" id="WP_005683266.1">
    <property type="nucleotide sequence ID" value="NZ_ADNC01000007.1"/>
</dbReference>
<dbReference type="EMBL" id="ADNC01000007">
    <property type="protein sequence ID" value="EFF41578.1"/>
    <property type="molecule type" value="Genomic_DNA"/>
</dbReference>
<feature type="signal peptide" evidence="2">
    <location>
        <begin position="1"/>
        <end position="23"/>
    </location>
</feature>
<feature type="chain" id="PRO_5003066369" evidence="2">
    <location>
        <begin position="24"/>
        <end position="454"/>
    </location>
</feature>
<dbReference type="InterPro" id="IPR036412">
    <property type="entry name" value="HAD-like_sf"/>
</dbReference>
<dbReference type="InterPro" id="IPR023214">
    <property type="entry name" value="HAD_sf"/>
</dbReference>
<dbReference type="Proteomes" id="UP000004757">
    <property type="component" value="Unassembled WGS sequence"/>
</dbReference>
<gene>
    <name evidence="3" type="ORF">MALL_0576</name>
</gene>
<keyword evidence="1 2" id="KW-0732">Signal</keyword>
<dbReference type="InterPro" id="IPR005519">
    <property type="entry name" value="Acid_phosphat_B-like"/>
</dbReference>
<evidence type="ECO:0000256" key="1">
    <source>
        <dbReference type="ARBA" id="ARBA00022729"/>
    </source>
</evidence>
<dbReference type="eggNOG" id="COG2503">
    <property type="taxonomic scope" value="Bacteria"/>
</dbReference>
<name>D4XVK3_9BACT</name>
<reference evidence="3 4" key="1">
    <citation type="submission" date="2010-03" db="EMBL/GenBank/DDBJ databases">
        <authorList>
            <person name="Glass J.I."/>
            <person name="Benders G.A."/>
            <person name="Durkin A.S."/>
            <person name="Farmerie W.G."/>
            <person name="Hlavinka K."/>
            <person name="Hostetler J."/>
            <person name="Jackson J."/>
            <person name="May M.A."/>
            <person name="Miller R.H."/>
            <person name="Paralanov V."/>
            <person name="Radune D."/>
            <person name="Szczypinski B."/>
            <person name="Brown D.R."/>
        </authorList>
    </citation>
    <scope>NUCLEOTIDE SEQUENCE [LARGE SCALE GENOMIC DNA]</scope>
    <source>
        <strain evidence="3 4">A21JP2</strain>
    </source>
</reference>
<dbReference type="PROSITE" id="PS51257">
    <property type="entry name" value="PROKAR_LIPOPROTEIN"/>
    <property type="match status" value="1"/>
</dbReference>
<protein>
    <submittedName>
        <fullName evidence="3">HAD phosphatase, family IIIB</fullName>
    </submittedName>
</protein>
<accession>D4XVK3</accession>
<dbReference type="Gene3D" id="3.40.50.1000">
    <property type="entry name" value="HAD superfamily/HAD-like"/>
    <property type="match status" value="1"/>
</dbReference>
<evidence type="ECO:0000313" key="4">
    <source>
        <dbReference type="Proteomes" id="UP000004757"/>
    </source>
</evidence>
<dbReference type="Pfam" id="PF03767">
    <property type="entry name" value="Acid_phosphat_B"/>
    <property type="match status" value="1"/>
</dbReference>
<proteinExistence type="predicted"/>
<dbReference type="OrthoDB" id="395856at2"/>
<comment type="caution">
    <text evidence="3">The sequence shown here is derived from an EMBL/GenBank/DDBJ whole genome shotgun (WGS) entry which is preliminary data.</text>
</comment>